<name>A0A1X0A7H7_9MYCO</name>
<keyword evidence="2" id="KW-1185">Reference proteome</keyword>
<evidence type="ECO:0000313" key="2">
    <source>
        <dbReference type="Proteomes" id="UP000192448"/>
    </source>
</evidence>
<reference evidence="1 2" key="1">
    <citation type="submission" date="2017-02" db="EMBL/GenBank/DDBJ databases">
        <title>The new phylogeny of genus Mycobacterium.</title>
        <authorList>
            <person name="Tortoli E."/>
            <person name="Trovato A."/>
            <person name="Cirillo D.M."/>
        </authorList>
    </citation>
    <scope>NUCLEOTIDE SEQUENCE [LARGE SCALE GENOMIC DNA]</scope>
    <source>
        <strain evidence="1 2">RW6</strain>
    </source>
</reference>
<protein>
    <submittedName>
        <fullName evidence="1">Uncharacterized protein</fullName>
    </submittedName>
</protein>
<dbReference type="RefSeq" id="WP_083169452.1">
    <property type="nucleotide sequence ID" value="NZ_MVHF01000051.1"/>
</dbReference>
<dbReference type="AlphaFoldDB" id="A0A1X0A7H7"/>
<dbReference type="Proteomes" id="UP000192448">
    <property type="component" value="Unassembled WGS sequence"/>
</dbReference>
<comment type="caution">
    <text evidence="1">The sequence shown here is derived from an EMBL/GenBank/DDBJ whole genome shotgun (WGS) entry which is preliminary data.</text>
</comment>
<dbReference type="OrthoDB" id="4764133at2"/>
<accession>A0A1X0A7H7</accession>
<organism evidence="1 2">
    <name type="scientific">Mycobacterium aquaticum</name>
    <dbReference type="NCBI Taxonomy" id="1927124"/>
    <lineage>
        <taxon>Bacteria</taxon>
        <taxon>Bacillati</taxon>
        <taxon>Actinomycetota</taxon>
        <taxon>Actinomycetes</taxon>
        <taxon>Mycobacteriales</taxon>
        <taxon>Mycobacteriaceae</taxon>
        <taxon>Mycobacterium</taxon>
    </lineage>
</organism>
<sequence>MATPWIMLTAASAVGLTGCALPIAGTATAPRPYSGPVDVTFAYTDSFDVLPGGKCRGRGLFAGVRDGAQLDVVSLTGYGARATATLHVRYEEDPARRQGDDGKFCIARFTFVTPEPPSRVGYVAEHPAGPLPVIGPGVGPTFETVLSACTELNSPPEAPCGYTRQAPR</sequence>
<gene>
    <name evidence="1" type="ORF">BST13_32370</name>
</gene>
<proteinExistence type="predicted"/>
<evidence type="ECO:0000313" key="1">
    <source>
        <dbReference type="EMBL" id="ORA26019.1"/>
    </source>
</evidence>
<dbReference type="EMBL" id="MVHF01000051">
    <property type="protein sequence ID" value="ORA26019.1"/>
    <property type="molecule type" value="Genomic_DNA"/>
</dbReference>